<name>A0AAD9LMJ4_9STRA</name>
<dbReference type="EMBL" id="JASMQC010000012">
    <property type="protein sequence ID" value="KAK1941481.1"/>
    <property type="molecule type" value="Genomic_DNA"/>
</dbReference>
<protein>
    <submittedName>
        <fullName evidence="1">Uncharacterized protein</fullName>
    </submittedName>
</protein>
<proteinExistence type="predicted"/>
<reference evidence="1" key="1">
    <citation type="submission" date="2023-08" db="EMBL/GenBank/DDBJ databases">
        <title>Reference Genome Resource for the Citrus Pathogen Phytophthora citrophthora.</title>
        <authorList>
            <person name="Moller H."/>
            <person name="Coetzee B."/>
            <person name="Rose L.J."/>
            <person name="Van Niekerk J.M."/>
        </authorList>
    </citation>
    <scope>NUCLEOTIDE SEQUENCE</scope>
    <source>
        <strain evidence="1">STE-U-9442</strain>
    </source>
</reference>
<gene>
    <name evidence="1" type="ORF">P3T76_007347</name>
</gene>
<evidence type="ECO:0000313" key="2">
    <source>
        <dbReference type="Proteomes" id="UP001259832"/>
    </source>
</evidence>
<sequence length="217" mass="23671">MARSSKRQEDNGALVGRATYRPAFSGAQRTRTGTTGVGAVPVIGAVQRLAHYKQDVAAVAKTAASSLRWGQRGPSPGASPPSLFMRIPTANKHDGRRKLQHVPTWQRQECRFLCSGESTKQPRRRRRRLPVRYGGFTPVDRRSSILKPSVSASAMASVADPFSKLGDPLYRLCTATLVLRDSKTLCVSGSIWAFGAREVPHEGIMMQPLFPDGTNSP</sequence>
<dbReference type="Proteomes" id="UP001259832">
    <property type="component" value="Unassembled WGS sequence"/>
</dbReference>
<comment type="caution">
    <text evidence="1">The sequence shown here is derived from an EMBL/GenBank/DDBJ whole genome shotgun (WGS) entry which is preliminary data.</text>
</comment>
<keyword evidence="2" id="KW-1185">Reference proteome</keyword>
<accession>A0AAD9LMJ4</accession>
<dbReference type="AlphaFoldDB" id="A0AAD9LMJ4"/>
<evidence type="ECO:0000313" key="1">
    <source>
        <dbReference type="EMBL" id="KAK1941481.1"/>
    </source>
</evidence>
<organism evidence="1 2">
    <name type="scientific">Phytophthora citrophthora</name>
    <dbReference type="NCBI Taxonomy" id="4793"/>
    <lineage>
        <taxon>Eukaryota</taxon>
        <taxon>Sar</taxon>
        <taxon>Stramenopiles</taxon>
        <taxon>Oomycota</taxon>
        <taxon>Peronosporomycetes</taxon>
        <taxon>Peronosporales</taxon>
        <taxon>Peronosporaceae</taxon>
        <taxon>Phytophthora</taxon>
    </lineage>
</organism>